<reference evidence="3" key="1">
    <citation type="submission" date="2016-06" db="EMBL/GenBank/DDBJ databases">
        <authorList>
            <person name="Varghese N."/>
            <person name="Submissions Spin"/>
        </authorList>
    </citation>
    <scope>NUCLEOTIDE SEQUENCE [LARGE SCALE GENOMIC DNA]</scope>
    <source>
        <strain evidence="3">DSM 43168</strain>
    </source>
</reference>
<evidence type="ECO:0000313" key="2">
    <source>
        <dbReference type="EMBL" id="SCF42987.1"/>
    </source>
</evidence>
<proteinExistence type="predicted"/>
<evidence type="ECO:0000256" key="1">
    <source>
        <dbReference type="SAM" id="MobiDB-lite"/>
    </source>
</evidence>
<name>A0A1C5ACM1_9ACTN</name>
<dbReference type="AlphaFoldDB" id="A0A1C5ACM1"/>
<organism evidence="2 3">
    <name type="scientific">Micromonospora carbonacea</name>
    <dbReference type="NCBI Taxonomy" id="47853"/>
    <lineage>
        <taxon>Bacteria</taxon>
        <taxon>Bacillati</taxon>
        <taxon>Actinomycetota</taxon>
        <taxon>Actinomycetes</taxon>
        <taxon>Micromonosporales</taxon>
        <taxon>Micromonosporaceae</taxon>
        <taxon>Micromonospora</taxon>
    </lineage>
</organism>
<protein>
    <submittedName>
        <fullName evidence="2">Uncharacterized protein</fullName>
    </submittedName>
</protein>
<gene>
    <name evidence="2" type="ORF">GA0070563_112169</name>
</gene>
<dbReference type="EMBL" id="FMCT01000012">
    <property type="protein sequence ID" value="SCF42987.1"/>
    <property type="molecule type" value="Genomic_DNA"/>
</dbReference>
<feature type="region of interest" description="Disordered" evidence="1">
    <location>
        <begin position="69"/>
        <end position="89"/>
    </location>
</feature>
<accession>A0A1C5ACM1</accession>
<evidence type="ECO:0000313" key="3">
    <source>
        <dbReference type="Proteomes" id="UP000183585"/>
    </source>
</evidence>
<dbReference type="Proteomes" id="UP000183585">
    <property type="component" value="Unassembled WGS sequence"/>
</dbReference>
<sequence>MKYEKLERLYDAITDGRITRDPATYGYVDSSGRIHNPDLALYELEDKGYVRLHLDGRIEILPAGEAWRNRPRKPGKLDPAFSDAGPVTG</sequence>
<dbReference type="RefSeq" id="WP_074476949.1">
    <property type="nucleotide sequence ID" value="NZ_FMCT01000012.1"/>
</dbReference>
<keyword evidence="3" id="KW-1185">Reference proteome</keyword>